<name>A0A6L5T7G9_9FIRM</name>
<reference evidence="2 3" key="1">
    <citation type="journal article" date="2019" name="Nat. Med.">
        <title>A library of human gut bacterial isolates paired with longitudinal multiomics data enables mechanistic microbiome research.</title>
        <authorList>
            <person name="Poyet M."/>
            <person name="Groussin M."/>
            <person name="Gibbons S.M."/>
            <person name="Avila-Pacheco J."/>
            <person name="Jiang X."/>
            <person name="Kearney S.M."/>
            <person name="Perrotta A.R."/>
            <person name="Berdy B."/>
            <person name="Zhao S."/>
            <person name="Lieberman T.D."/>
            <person name="Swanson P.K."/>
            <person name="Smith M."/>
            <person name="Roesemann S."/>
            <person name="Alexander J.E."/>
            <person name="Rich S.A."/>
            <person name="Livny J."/>
            <person name="Vlamakis H."/>
            <person name="Clish C."/>
            <person name="Bullock K."/>
            <person name="Deik A."/>
            <person name="Scott J."/>
            <person name="Pierce K.A."/>
            <person name="Xavier R.J."/>
            <person name="Alm E.J."/>
        </authorList>
    </citation>
    <scope>NUCLEOTIDE SEQUENCE [LARGE SCALE GENOMIC DNA]</scope>
    <source>
        <strain evidence="2 3">BIOML-A11</strain>
    </source>
</reference>
<organism evidence="2 3">
    <name type="scientific">Agathobacter rectalis</name>
    <dbReference type="NCBI Taxonomy" id="39491"/>
    <lineage>
        <taxon>Bacteria</taxon>
        <taxon>Bacillati</taxon>
        <taxon>Bacillota</taxon>
        <taxon>Clostridia</taxon>
        <taxon>Lachnospirales</taxon>
        <taxon>Lachnospiraceae</taxon>
        <taxon>Agathobacter</taxon>
    </lineage>
</organism>
<accession>A0A6L5T7G9</accession>
<dbReference type="AlphaFoldDB" id="A0A6L5T7G9"/>
<proteinExistence type="predicted"/>
<dbReference type="RefSeq" id="WP_154266964.1">
    <property type="nucleotide sequence ID" value="NZ_JADNGW010000099.1"/>
</dbReference>
<dbReference type="Proteomes" id="UP000479563">
    <property type="component" value="Unassembled WGS sequence"/>
</dbReference>
<evidence type="ECO:0000313" key="3">
    <source>
        <dbReference type="Proteomes" id="UP000479563"/>
    </source>
</evidence>
<dbReference type="EMBL" id="WKQP01000010">
    <property type="protein sequence ID" value="MSC60147.1"/>
    <property type="molecule type" value="Genomic_DNA"/>
</dbReference>
<sequence>MSSSMGMTDETIQKAVYQYNGLGHRMGQNIATGGAAPARTRPISGMAMLPEWKR</sequence>
<evidence type="ECO:0000313" key="2">
    <source>
        <dbReference type="EMBL" id="MSC60147.1"/>
    </source>
</evidence>
<comment type="caution">
    <text evidence="2">The sequence shown here is derived from an EMBL/GenBank/DDBJ whole genome shotgun (WGS) entry which is preliminary data.</text>
</comment>
<feature type="region of interest" description="Disordered" evidence="1">
    <location>
        <begin position="30"/>
        <end position="54"/>
    </location>
</feature>
<gene>
    <name evidence="2" type="ORF">GKE07_08055</name>
</gene>
<protein>
    <submittedName>
        <fullName evidence="2">Uncharacterized protein</fullName>
    </submittedName>
</protein>
<evidence type="ECO:0000256" key="1">
    <source>
        <dbReference type="SAM" id="MobiDB-lite"/>
    </source>
</evidence>